<dbReference type="EMBL" id="UYRT01032079">
    <property type="protein sequence ID" value="VDK74417.1"/>
    <property type="molecule type" value="Genomic_DNA"/>
</dbReference>
<evidence type="ECO:0000313" key="1">
    <source>
        <dbReference type="EMBL" id="VDK74417.1"/>
    </source>
</evidence>
<reference evidence="1 2" key="2">
    <citation type="submission" date="2018-11" db="EMBL/GenBank/DDBJ databases">
        <authorList>
            <consortium name="Pathogen Informatics"/>
        </authorList>
    </citation>
    <scope>NUCLEOTIDE SEQUENCE [LARGE SCALE GENOMIC DNA]</scope>
</reference>
<evidence type="ECO:0000313" key="3">
    <source>
        <dbReference type="WBParaSite" id="GPUH_0000961201-mRNA-1"/>
    </source>
</evidence>
<accession>A0A183DLL0</accession>
<name>A0A183DLL0_9BILA</name>
<proteinExistence type="predicted"/>
<dbReference type="AlphaFoldDB" id="A0A183DLL0"/>
<keyword evidence="2" id="KW-1185">Reference proteome</keyword>
<dbReference type="WBParaSite" id="GPUH_0000961201-mRNA-1">
    <property type="protein sequence ID" value="GPUH_0000961201-mRNA-1"/>
    <property type="gene ID" value="GPUH_0000961201"/>
</dbReference>
<sequence length="72" mass="8305">MPDCLCSCREAFRMEKQPQVIIQIFFSAPEGADENAEQLDCHSPKMEHIDERYVRLPQISSEGVPLPPRYAR</sequence>
<evidence type="ECO:0000313" key="2">
    <source>
        <dbReference type="Proteomes" id="UP000271098"/>
    </source>
</evidence>
<dbReference type="Proteomes" id="UP000271098">
    <property type="component" value="Unassembled WGS sequence"/>
</dbReference>
<organism evidence="3">
    <name type="scientific">Gongylonema pulchrum</name>
    <dbReference type="NCBI Taxonomy" id="637853"/>
    <lineage>
        <taxon>Eukaryota</taxon>
        <taxon>Metazoa</taxon>
        <taxon>Ecdysozoa</taxon>
        <taxon>Nematoda</taxon>
        <taxon>Chromadorea</taxon>
        <taxon>Rhabditida</taxon>
        <taxon>Spirurina</taxon>
        <taxon>Spiruromorpha</taxon>
        <taxon>Spiruroidea</taxon>
        <taxon>Gongylonematidae</taxon>
        <taxon>Gongylonema</taxon>
    </lineage>
</organism>
<gene>
    <name evidence="1" type="ORF">GPUH_LOCUS9600</name>
</gene>
<protein>
    <submittedName>
        <fullName evidence="1 3">Uncharacterized protein</fullName>
    </submittedName>
</protein>
<reference evidence="3" key="1">
    <citation type="submission" date="2016-06" db="UniProtKB">
        <authorList>
            <consortium name="WormBaseParasite"/>
        </authorList>
    </citation>
    <scope>IDENTIFICATION</scope>
</reference>